<dbReference type="Gene3D" id="3.20.20.80">
    <property type="entry name" value="Glycosidases"/>
    <property type="match status" value="1"/>
</dbReference>
<gene>
    <name evidence="7" type="ORF">EKH77_19765</name>
</gene>
<reference evidence="7 8" key="1">
    <citation type="submission" date="2018-12" db="EMBL/GenBank/DDBJ databases">
        <title>The whole draft genome of Streptomyce luteoverticillatus CGMCC 15060.</title>
        <authorList>
            <person name="Feng Z."/>
            <person name="Chen G."/>
            <person name="Zhang J."/>
            <person name="Zhu H."/>
            <person name="Yu X."/>
            <person name="Zhang W."/>
            <person name="Zhang X."/>
        </authorList>
    </citation>
    <scope>NUCLEOTIDE SEQUENCE [LARGE SCALE GENOMIC DNA]</scope>
    <source>
        <strain evidence="7 8">CGMCC 15060</strain>
    </source>
</reference>
<dbReference type="InterPro" id="IPR012291">
    <property type="entry name" value="CBM2_carb-bd_dom_sf"/>
</dbReference>
<dbReference type="AlphaFoldDB" id="A0A3S9PLC0"/>
<keyword evidence="4" id="KW-0624">Polysaccharide degradation</keyword>
<dbReference type="GO" id="GO:0000272">
    <property type="term" value="P:polysaccharide catabolic process"/>
    <property type="evidence" value="ECO:0007669"/>
    <property type="project" value="UniProtKB-KW"/>
</dbReference>
<dbReference type="SUPFAM" id="SSF51445">
    <property type="entry name" value="(Trans)glycosidases"/>
    <property type="match status" value="1"/>
</dbReference>
<dbReference type="OrthoDB" id="99456at2"/>
<evidence type="ECO:0000256" key="2">
    <source>
        <dbReference type="ARBA" id="ARBA00023277"/>
    </source>
</evidence>
<proteinExistence type="predicted"/>
<sequence length="547" mass="59914">MTTSGSEYTILVRPSVEKQWVGGGSVRLTVYNLTDEDKNISTIEFDVAQGQTVSNNVGLVVVQQGQRVTGTVESWKRKIPAHGTNFVIVTYSGTLDPLPRNIKVDGVPADVPEYDTPPTPVTDLRVERVLGRSVLLDWTPSTDEVAVIEYHITVNMPGRDPVVVTGPPALVGRLTPETDYEATVVAMNIRGLFSSPTTIEFNSGEPKGERPAWDIPVMPFIDYAGGNTVSGDWHINEITPIAQATGVRGVSLGFITVANDQMEPCWGSIPTYDAINGKHNADDVRAFKELGGRPVISIGGWTNHIAEYVHTDVERVYGWYSAILDAYDIDRIDFDIEGAAQKDKAFLARHISIVLMLLDARPQLRISYTLPVDAGRERRPADVYGPDDPNCPPDLVAGFNTDGQAFIGMLADAGILPSLFNGMTMTMGNANRPQGTEAVIATRFMHRTVKQAYPHLTDAEVWARLGACPMYGINDGGERFHEQDMHDLVAHARDVRLGSIGGWDAQRDWNSNRTTTKCGVDSGDISQCTWEPQTPGTYLKIEAAYQV</sequence>
<dbReference type="PANTHER" id="PTHR42976:SF1">
    <property type="entry name" value="GH18 DOMAIN-CONTAINING PROTEIN-RELATED"/>
    <property type="match status" value="1"/>
</dbReference>
<accession>A0A3S9PLC0</accession>
<name>A0A3S9PLC0_STRLT</name>
<dbReference type="InterPro" id="IPR008965">
    <property type="entry name" value="CBM2/CBM3_carb-bd_dom_sf"/>
</dbReference>
<evidence type="ECO:0000256" key="1">
    <source>
        <dbReference type="ARBA" id="ARBA00022729"/>
    </source>
</evidence>
<dbReference type="InterPro" id="IPR003961">
    <property type="entry name" value="FN3_dom"/>
</dbReference>
<evidence type="ECO:0000259" key="6">
    <source>
        <dbReference type="PROSITE" id="PS51173"/>
    </source>
</evidence>
<dbReference type="InterPro" id="IPR017853">
    <property type="entry name" value="GH"/>
</dbReference>
<evidence type="ECO:0000256" key="4">
    <source>
        <dbReference type="ARBA" id="ARBA00023326"/>
    </source>
</evidence>
<evidence type="ECO:0000313" key="8">
    <source>
        <dbReference type="Proteomes" id="UP000267900"/>
    </source>
</evidence>
<evidence type="ECO:0000259" key="5">
    <source>
        <dbReference type="PROSITE" id="PS50853"/>
    </source>
</evidence>
<dbReference type="CDD" id="cd00063">
    <property type="entry name" value="FN3"/>
    <property type="match status" value="1"/>
</dbReference>
<dbReference type="SMART" id="SM00060">
    <property type="entry name" value="FN3"/>
    <property type="match status" value="1"/>
</dbReference>
<dbReference type="PROSITE" id="PS50853">
    <property type="entry name" value="FN3"/>
    <property type="match status" value="1"/>
</dbReference>
<keyword evidence="3" id="KW-0326">Glycosidase</keyword>
<dbReference type="Gene3D" id="2.60.40.290">
    <property type="match status" value="1"/>
</dbReference>
<dbReference type="InterPro" id="IPR013783">
    <property type="entry name" value="Ig-like_fold"/>
</dbReference>
<dbReference type="RefSeq" id="WP_126915667.1">
    <property type="nucleotide sequence ID" value="NZ_CP034587.1"/>
</dbReference>
<dbReference type="Gene3D" id="2.60.40.10">
    <property type="entry name" value="Immunoglobulins"/>
    <property type="match status" value="1"/>
</dbReference>
<keyword evidence="2" id="KW-0119">Carbohydrate metabolism</keyword>
<keyword evidence="8" id="KW-1185">Reference proteome</keyword>
<keyword evidence="1" id="KW-0732">Signal</keyword>
<keyword evidence="3" id="KW-0378">Hydrolase</keyword>
<dbReference type="InterPro" id="IPR036116">
    <property type="entry name" value="FN3_sf"/>
</dbReference>
<feature type="domain" description="CBM2" evidence="6">
    <location>
        <begin position="1"/>
        <end position="112"/>
    </location>
</feature>
<dbReference type="GO" id="GO:0030247">
    <property type="term" value="F:polysaccharide binding"/>
    <property type="evidence" value="ECO:0007669"/>
    <property type="project" value="UniProtKB-UniRule"/>
</dbReference>
<feature type="domain" description="Fibronectin type-III" evidence="5">
    <location>
        <begin position="120"/>
        <end position="207"/>
    </location>
</feature>
<dbReference type="PROSITE" id="PS51173">
    <property type="entry name" value="CBM2"/>
    <property type="match status" value="1"/>
</dbReference>
<dbReference type="EMBL" id="CP034587">
    <property type="protein sequence ID" value="AZQ73151.1"/>
    <property type="molecule type" value="Genomic_DNA"/>
</dbReference>
<dbReference type="Proteomes" id="UP000267900">
    <property type="component" value="Chromosome"/>
</dbReference>
<dbReference type="GO" id="GO:0004553">
    <property type="term" value="F:hydrolase activity, hydrolyzing O-glycosyl compounds"/>
    <property type="evidence" value="ECO:0007669"/>
    <property type="project" value="InterPro"/>
</dbReference>
<evidence type="ECO:0000256" key="3">
    <source>
        <dbReference type="ARBA" id="ARBA00023295"/>
    </source>
</evidence>
<organism evidence="7 8">
    <name type="scientific">Streptomyces luteoverticillatus</name>
    <name type="common">Streptoverticillium luteoverticillatus</name>
    <dbReference type="NCBI Taxonomy" id="66425"/>
    <lineage>
        <taxon>Bacteria</taxon>
        <taxon>Bacillati</taxon>
        <taxon>Actinomycetota</taxon>
        <taxon>Actinomycetes</taxon>
        <taxon>Kitasatosporales</taxon>
        <taxon>Streptomycetaceae</taxon>
        <taxon>Streptomyces</taxon>
    </lineage>
</organism>
<dbReference type="SUPFAM" id="SSF49384">
    <property type="entry name" value="Carbohydrate-binding domain"/>
    <property type="match status" value="1"/>
</dbReference>
<protein>
    <recommendedName>
        <fullName evidence="9">Fibronectin type-III domain-containing protein</fullName>
    </recommendedName>
</protein>
<evidence type="ECO:0008006" key="9">
    <source>
        <dbReference type="Google" id="ProtNLM"/>
    </source>
</evidence>
<dbReference type="SUPFAM" id="SSF49265">
    <property type="entry name" value="Fibronectin type III"/>
    <property type="match status" value="1"/>
</dbReference>
<dbReference type="Pfam" id="PF00041">
    <property type="entry name" value="fn3"/>
    <property type="match status" value="1"/>
</dbReference>
<dbReference type="InterPro" id="IPR052750">
    <property type="entry name" value="GH18_Chitinase"/>
</dbReference>
<dbReference type="InterPro" id="IPR001919">
    <property type="entry name" value="CBD2"/>
</dbReference>
<dbReference type="PANTHER" id="PTHR42976">
    <property type="entry name" value="BIFUNCTIONAL CHITINASE/LYSOZYME-RELATED"/>
    <property type="match status" value="1"/>
</dbReference>
<evidence type="ECO:0000313" key="7">
    <source>
        <dbReference type="EMBL" id="AZQ73151.1"/>
    </source>
</evidence>
<dbReference type="Pfam" id="PF00553">
    <property type="entry name" value="CBM_2"/>
    <property type="match status" value="1"/>
</dbReference>